<sequence>MQARKRYILVLFTGLLLLLLYYGGLHMLHGPQREQATLAARLRSIEDQSETNYERDGQTSSLHVSSAQDKDQKCRMETCFDFSKCKEGFKVYIYPVSYQKPSQLYSDILTSIRASRYFTTNADEACLFVTSIDTLDRDKLSSTYVKNIESSISKLSHWNNGKNHLIFNLYSGTWPDYSEDLGFNIGEAILAKASFSEQYFRPNFDISLPLFAKTHPQKGGNSGDLQGNNFPVQRKYLLAFKGKRYLFGIGSDTRNALYHLHNGVDIILLTTCKHGKNWQKHKDVRCDHDNAEFDKFDYQVLLHNSTFCLVPRGRRLGSFRFLESLQAACIPMLLSNGWELPFSEVIDWSKAVVFGDERLLLQVPSIVRSITAEQILLLRQQTQFLWNSYFSSTEKIVHTTLEIIKERVEKHLARQDYIWNHHPGALSIFSEYSSSLQSFPFYTLAIGAQPSNKFSALVLVQTPPISISAPLMKLLVNVGKSAYAHQIVVLWQVDRPLPPKSRWPKLQVPLIVIETDLKSLSSRFSPNSVIEMDAILSLDEDAQLTTDEVDFAFSVWQTFPSRLVGYPARNHYWDQAKGHWGYSSKWTNEYSMVLSGAAFYHRYYHYLFTHVLPSPLRVHVDRTNNCDDILMNFLVASVTKLPPIKVTQRKQYRDTMLTPSTSALAARWLSAEHFQQRQECLNLFSSVMGTMPLVRSQMRLDPVLYKDPVSNMRKRYRKIEVVDPKPRT</sequence>
<dbReference type="Pfam" id="PF03016">
    <property type="entry name" value="Exostosin_GT47"/>
    <property type="match status" value="1"/>
</dbReference>
<dbReference type="RefSeq" id="XP_783281.4">
    <property type="nucleotide sequence ID" value="XM_778188.5"/>
</dbReference>
<keyword evidence="8" id="KW-0735">Signal-anchor</keyword>
<dbReference type="EnsemblMetazoa" id="XM_778188">
    <property type="protein sequence ID" value="XP_783281"/>
    <property type="gene ID" value="LOC577995"/>
</dbReference>
<dbReference type="GO" id="GO:0015020">
    <property type="term" value="F:glucuronosyltransferase activity"/>
    <property type="evidence" value="ECO:0000318"/>
    <property type="project" value="GO_Central"/>
</dbReference>
<protein>
    <submittedName>
        <fullName evidence="15">Uncharacterized protein</fullName>
    </submittedName>
</protein>
<dbReference type="Pfam" id="PF09258">
    <property type="entry name" value="Glyco_transf_64"/>
    <property type="match status" value="1"/>
</dbReference>
<feature type="domain" description="Glycosyl transferase 64" evidence="14">
    <location>
        <begin position="464"/>
        <end position="705"/>
    </location>
</feature>
<comment type="subcellular location">
    <subcellularLocation>
        <location evidence="1">Endoplasmic reticulum membrane</location>
        <topology evidence="1">Single-pass type II membrane protein</topology>
    </subcellularLocation>
</comment>
<name>A0A7M7RD13_STRPU</name>
<dbReference type="InterPro" id="IPR015338">
    <property type="entry name" value="GT64_dom"/>
</dbReference>
<reference evidence="15" key="2">
    <citation type="submission" date="2021-01" db="UniProtKB">
        <authorList>
            <consortium name="EnsemblMetazoa"/>
        </authorList>
    </citation>
    <scope>IDENTIFICATION</scope>
</reference>
<evidence type="ECO:0000256" key="7">
    <source>
        <dbReference type="ARBA" id="ARBA00022824"/>
    </source>
</evidence>
<dbReference type="InterPro" id="IPR029044">
    <property type="entry name" value="Nucleotide-diphossugar_trans"/>
</dbReference>
<keyword evidence="9" id="KW-1133">Transmembrane helix</keyword>
<dbReference type="GO" id="GO:0005789">
    <property type="term" value="C:endoplasmic reticulum membrane"/>
    <property type="evidence" value="ECO:0007669"/>
    <property type="project" value="UniProtKB-SubCell"/>
</dbReference>
<dbReference type="FunCoup" id="A0A7M7RD13">
    <property type="interactions" value="1184"/>
</dbReference>
<evidence type="ECO:0000256" key="12">
    <source>
        <dbReference type="ARBA" id="ARBA00023180"/>
    </source>
</evidence>
<dbReference type="GO" id="GO:0008375">
    <property type="term" value="F:acetylglucosaminyltransferase activity"/>
    <property type="evidence" value="ECO:0000318"/>
    <property type="project" value="GO_Central"/>
</dbReference>
<dbReference type="InterPro" id="IPR004263">
    <property type="entry name" value="Exostosin"/>
</dbReference>
<evidence type="ECO:0000256" key="1">
    <source>
        <dbReference type="ARBA" id="ARBA00004648"/>
    </source>
</evidence>
<evidence type="ECO:0000256" key="2">
    <source>
        <dbReference type="ARBA" id="ARBA00004922"/>
    </source>
</evidence>
<dbReference type="Proteomes" id="UP000007110">
    <property type="component" value="Unassembled WGS sequence"/>
</dbReference>
<evidence type="ECO:0000313" key="15">
    <source>
        <dbReference type="EnsemblMetazoa" id="XP_783281"/>
    </source>
</evidence>
<evidence type="ECO:0000256" key="8">
    <source>
        <dbReference type="ARBA" id="ARBA00022968"/>
    </source>
</evidence>
<dbReference type="GO" id="GO:0015012">
    <property type="term" value="P:heparan sulfate proteoglycan biosynthetic process"/>
    <property type="evidence" value="ECO:0007669"/>
    <property type="project" value="UniProtKB-ARBA"/>
</dbReference>
<dbReference type="OMA" id="DARCNKD"/>
<reference evidence="16" key="1">
    <citation type="submission" date="2015-02" db="EMBL/GenBank/DDBJ databases">
        <title>Genome sequencing for Strongylocentrotus purpuratus.</title>
        <authorList>
            <person name="Murali S."/>
            <person name="Liu Y."/>
            <person name="Vee V."/>
            <person name="English A."/>
            <person name="Wang M."/>
            <person name="Skinner E."/>
            <person name="Han Y."/>
            <person name="Muzny D.M."/>
            <person name="Worley K.C."/>
            <person name="Gibbs R.A."/>
        </authorList>
    </citation>
    <scope>NUCLEOTIDE SEQUENCE</scope>
</reference>
<dbReference type="GO" id="GO:0005794">
    <property type="term" value="C:Golgi apparatus"/>
    <property type="evidence" value="ECO:0000318"/>
    <property type="project" value="GO_Central"/>
</dbReference>
<evidence type="ECO:0000259" key="13">
    <source>
        <dbReference type="Pfam" id="PF03016"/>
    </source>
</evidence>
<dbReference type="OrthoDB" id="5954868at2759"/>
<keyword evidence="7" id="KW-0256">Endoplasmic reticulum</keyword>
<dbReference type="SUPFAM" id="SSF53448">
    <property type="entry name" value="Nucleotide-diphospho-sugar transferases"/>
    <property type="match status" value="1"/>
</dbReference>
<comment type="similarity">
    <text evidence="3">Belongs to the glycosyltransferase 47 family.</text>
</comment>
<feature type="domain" description="Exostosin GT47" evidence="13">
    <location>
        <begin position="86"/>
        <end position="370"/>
    </location>
</feature>
<evidence type="ECO:0000313" key="16">
    <source>
        <dbReference type="Proteomes" id="UP000007110"/>
    </source>
</evidence>
<dbReference type="CTD" id="2131"/>
<evidence type="ECO:0000256" key="10">
    <source>
        <dbReference type="ARBA" id="ARBA00023136"/>
    </source>
</evidence>
<evidence type="ECO:0000259" key="14">
    <source>
        <dbReference type="Pfam" id="PF09258"/>
    </source>
</evidence>
<accession>A0A7M7RD13</accession>
<dbReference type="PANTHER" id="PTHR48261:SF3">
    <property type="entry name" value="EXOSTOSIN GLYCOSYLTRANSFERASE 1"/>
    <property type="match status" value="1"/>
</dbReference>
<proteinExistence type="inferred from homology"/>
<dbReference type="InParanoid" id="A0A7M7RD13"/>
<evidence type="ECO:0000256" key="6">
    <source>
        <dbReference type="ARBA" id="ARBA00022692"/>
    </source>
</evidence>
<evidence type="ECO:0000256" key="4">
    <source>
        <dbReference type="ARBA" id="ARBA00022676"/>
    </source>
</evidence>
<dbReference type="GeneID" id="577995"/>
<comment type="pathway">
    <text evidence="2">Protein modification; protein glycosylation.</text>
</comment>
<keyword evidence="5" id="KW-0808">Transferase</keyword>
<evidence type="ECO:0000256" key="3">
    <source>
        <dbReference type="ARBA" id="ARBA00010271"/>
    </source>
</evidence>
<keyword evidence="6" id="KW-0812">Transmembrane</keyword>
<dbReference type="UniPathway" id="UPA00378"/>
<evidence type="ECO:0000256" key="11">
    <source>
        <dbReference type="ARBA" id="ARBA00023157"/>
    </source>
</evidence>
<keyword evidence="16" id="KW-1185">Reference proteome</keyword>
<organism evidence="15 16">
    <name type="scientific">Strongylocentrotus purpuratus</name>
    <name type="common">Purple sea urchin</name>
    <dbReference type="NCBI Taxonomy" id="7668"/>
    <lineage>
        <taxon>Eukaryota</taxon>
        <taxon>Metazoa</taxon>
        <taxon>Echinodermata</taxon>
        <taxon>Eleutherozoa</taxon>
        <taxon>Echinozoa</taxon>
        <taxon>Echinoidea</taxon>
        <taxon>Euechinoidea</taxon>
        <taxon>Echinacea</taxon>
        <taxon>Camarodonta</taxon>
        <taxon>Echinidea</taxon>
        <taxon>Strongylocentrotidae</taxon>
        <taxon>Strongylocentrotus</taxon>
    </lineage>
</organism>
<keyword evidence="4" id="KW-0328">Glycosyltransferase</keyword>
<dbReference type="InterPro" id="IPR040911">
    <property type="entry name" value="Exostosin_GT47"/>
</dbReference>
<keyword evidence="12" id="KW-0325">Glycoprotein</keyword>
<dbReference type="AlphaFoldDB" id="A0A7M7RD13"/>
<keyword evidence="11" id="KW-1015">Disulfide bond</keyword>
<evidence type="ECO:0000256" key="9">
    <source>
        <dbReference type="ARBA" id="ARBA00022989"/>
    </source>
</evidence>
<dbReference type="KEGG" id="spu:577995"/>
<dbReference type="PANTHER" id="PTHR48261">
    <property type="entry name" value="ACETYLGLUCOSAMINYLTRANSFERASE"/>
    <property type="match status" value="1"/>
</dbReference>
<evidence type="ECO:0000256" key="5">
    <source>
        <dbReference type="ARBA" id="ARBA00022679"/>
    </source>
</evidence>
<keyword evidence="10" id="KW-0472">Membrane</keyword>
<dbReference type="Gene3D" id="3.90.550.10">
    <property type="entry name" value="Spore Coat Polysaccharide Biosynthesis Protein SpsA, Chain A"/>
    <property type="match status" value="1"/>
</dbReference>